<accession>A0ABW0H7L7</accession>
<keyword evidence="1" id="KW-0732">Signal</keyword>
<dbReference type="EMBL" id="JBHSLV010000002">
    <property type="protein sequence ID" value="MFC5391249.1"/>
    <property type="molecule type" value="Genomic_DNA"/>
</dbReference>
<dbReference type="Proteomes" id="UP001596104">
    <property type="component" value="Unassembled WGS sequence"/>
</dbReference>
<feature type="signal peptide" evidence="1">
    <location>
        <begin position="1"/>
        <end position="25"/>
    </location>
</feature>
<protein>
    <submittedName>
        <fullName evidence="2">Uncharacterized protein</fullName>
    </submittedName>
</protein>
<proteinExistence type="predicted"/>
<evidence type="ECO:0000313" key="2">
    <source>
        <dbReference type="EMBL" id="MFC5391249.1"/>
    </source>
</evidence>
<dbReference type="RefSeq" id="WP_377006028.1">
    <property type="nucleotide sequence ID" value="NZ_JBHSLV010000002.1"/>
</dbReference>
<comment type="caution">
    <text evidence="2">The sequence shown here is derived from an EMBL/GenBank/DDBJ whole genome shotgun (WGS) entry which is preliminary data.</text>
</comment>
<name>A0ABW0H7L7_9HYPH</name>
<feature type="chain" id="PRO_5046478245" evidence="1">
    <location>
        <begin position="26"/>
        <end position="174"/>
    </location>
</feature>
<evidence type="ECO:0000313" key="3">
    <source>
        <dbReference type="Proteomes" id="UP001596104"/>
    </source>
</evidence>
<keyword evidence="3" id="KW-1185">Reference proteome</keyword>
<sequence>MARRMVLMMAVASTIGLVASPQALAAGFFDDLARVVFGGGRPTPPVAIGDPFEMTVKQKRQRPRAAEVTKPAEPAVKLDPVKDPYWYLNDPTLRKGDIVVTSRGVVVFDGRSSSQHSPAAFATLDETKRLPKTQAQVLQAAAAGGRAYFSTPAIGAMTKVHEAKADIGATAQAQ</sequence>
<evidence type="ECO:0000256" key="1">
    <source>
        <dbReference type="SAM" id="SignalP"/>
    </source>
</evidence>
<reference evidence="3" key="1">
    <citation type="journal article" date="2019" name="Int. J. Syst. Evol. Microbiol.">
        <title>The Global Catalogue of Microorganisms (GCM) 10K type strain sequencing project: providing services to taxonomists for standard genome sequencing and annotation.</title>
        <authorList>
            <consortium name="The Broad Institute Genomics Platform"/>
            <consortium name="The Broad Institute Genome Sequencing Center for Infectious Disease"/>
            <person name="Wu L."/>
            <person name="Ma J."/>
        </authorList>
    </citation>
    <scope>NUCLEOTIDE SEQUENCE [LARGE SCALE GENOMIC DNA]</scope>
    <source>
        <strain evidence="3">CGMCC 1.16326</strain>
    </source>
</reference>
<gene>
    <name evidence="2" type="ORF">ACFPPC_01175</name>
</gene>
<organism evidence="2 3">
    <name type="scientific">Bosea vestrisii</name>
    <dbReference type="NCBI Taxonomy" id="151416"/>
    <lineage>
        <taxon>Bacteria</taxon>
        <taxon>Pseudomonadati</taxon>
        <taxon>Pseudomonadota</taxon>
        <taxon>Alphaproteobacteria</taxon>
        <taxon>Hyphomicrobiales</taxon>
        <taxon>Boseaceae</taxon>
        <taxon>Bosea</taxon>
    </lineage>
</organism>